<dbReference type="Gene3D" id="3.30.750.24">
    <property type="entry name" value="STAS domain"/>
    <property type="match status" value="1"/>
</dbReference>
<sequence>MPEDPTSPPPGLAPVVFHLPAAPRRDDLSGLCGQAERLLRNHPGQALLVDATAVGRADLVVVEAVARLALVARRHNRAFRLEAPAPLRNLLALTGLAGLADERPSAGPATPAG</sequence>
<name>A0A0S4QRX6_9ACTN</name>
<evidence type="ECO:0000313" key="2">
    <source>
        <dbReference type="Proteomes" id="UP000198802"/>
    </source>
</evidence>
<dbReference type="RefSeq" id="WP_091281316.1">
    <property type="nucleotide sequence ID" value="NZ_FAOZ01000018.1"/>
</dbReference>
<reference evidence="2" key="1">
    <citation type="submission" date="2015-11" db="EMBL/GenBank/DDBJ databases">
        <authorList>
            <person name="Varghese N."/>
        </authorList>
    </citation>
    <scope>NUCLEOTIDE SEQUENCE [LARGE SCALE GENOMIC DNA]</scope>
    <source>
        <strain evidence="2">DSM 45899</strain>
    </source>
</reference>
<dbReference type="InterPro" id="IPR036513">
    <property type="entry name" value="STAS_dom_sf"/>
</dbReference>
<keyword evidence="2" id="KW-1185">Reference proteome</keyword>
<organism evidence="1 2">
    <name type="scientific">Parafrankia irregularis</name>
    <dbReference type="NCBI Taxonomy" id="795642"/>
    <lineage>
        <taxon>Bacteria</taxon>
        <taxon>Bacillati</taxon>
        <taxon>Actinomycetota</taxon>
        <taxon>Actinomycetes</taxon>
        <taxon>Frankiales</taxon>
        <taxon>Frankiaceae</taxon>
        <taxon>Parafrankia</taxon>
    </lineage>
</organism>
<accession>A0A0S4QRX6</accession>
<dbReference type="EMBL" id="FAOZ01000018">
    <property type="protein sequence ID" value="CUU58353.1"/>
    <property type="molecule type" value="Genomic_DNA"/>
</dbReference>
<dbReference type="Proteomes" id="UP000198802">
    <property type="component" value="Unassembled WGS sequence"/>
</dbReference>
<evidence type="ECO:0000313" key="1">
    <source>
        <dbReference type="EMBL" id="CUU58353.1"/>
    </source>
</evidence>
<gene>
    <name evidence="1" type="ORF">Ga0074812_118125</name>
</gene>
<protein>
    <submittedName>
        <fullName evidence="1">STAS domain-containing protein</fullName>
    </submittedName>
</protein>
<proteinExistence type="predicted"/>
<dbReference type="AlphaFoldDB" id="A0A0S4QRX6"/>